<protein>
    <submittedName>
        <fullName evidence="2">Uncharacterized protein</fullName>
    </submittedName>
</protein>
<evidence type="ECO:0000313" key="2">
    <source>
        <dbReference type="EMBL" id="KAF6351597.1"/>
    </source>
</evidence>
<evidence type="ECO:0000313" key="3">
    <source>
        <dbReference type="Proteomes" id="UP000585614"/>
    </source>
</evidence>
<evidence type="ECO:0000256" key="1">
    <source>
        <dbReference type="SAM" id="MobiDB-lite"/>
    </source>
</evidence>
<feature type="region of interest" description="Disordered" evidence="1">
    <location>
        <begin position="174"/>
        <end position="194"/>
    </location>
</feature>
<dbReference type="Proteomes" id="UP000585614">
    <property type="component" value="Unassembled WGS sequence"/>
</dbReference>
<dbReference type="EMBL" id="JACAGC010000008">
    <property type="protein sequence ID" value="KAF6351597.1"/>
    <property type="molecule type" value="Genomic_DNA"/>
</dbReference>
<organism evidence="2 3">
    <name type="scientific">Rhinolophus ferrumequinum</name>
    <name type="common">Greater horseshoe bat</name>
    <dbReference type="NCBI Taxonomy" id="59479"/>
    <lineage>
        <taxon>Eukaryota</taxon>
        <taxon>Metazoa</taxon>
        <taxon>Chordata</taxon>
        <taxon>Craniata</taxon>
        <taxon>Vertebrata</taxon>
        <taxon>Euteleostomi</taxon>
        <taxon>Mammalia</taxon>
        <taxon>Eutheria</taxon>
        <taxon>Laurasiatheria</taxon>
        <taxon>Chiroptera</taxon>
        <taxon>Yinpterochiroptera</taxon>
        <taxon>Rhinolophoidea</taxon>
        <taxon>Rhinolophidae</taxon>
        <taxon>Rhinolophinae</taxon>
        <taxon>Rhinolophus</taxon>
    </lineage>
</organism>
<comment type="caution">
    <text evidence="2">The sequence shown here is derived from an EMBL/GenBank/DDBJ whole genome shotgun (WGS) entry which is preliminary data.</text>
</comment>
<proteinExistence type="predicted"/>
<feature type="region of interest" description="Disordered" evidence="1">
    <location>
        <begin position="125"/>
        <end position="144"/>
    </location>
</feature>
<reference evidence="2 3" key="1">
    <citation type="journal article" date="2020" name="Nature">
        <title>Six reference-quality genomes reveal evolution of bat adaptations.</title>
        <authorList>
            <person name="Jebb D."/>
            <person name="Huang Z."/>
            <person name="Pippel M."/>
            <person name="Hughes G.M."/>
            <person name="Lavrichenko K."/>
            <person name="Devanna P."/>
            <person name="Winkler S."/>
            <person name="Jermiin L.S."/>
            <person name="Skirmuntt E.C."/>
            <person name="Katzourakis A."/>
            <person name="Burkitt-Gray L."/>
            <person name="Ray D.A."/>
            <person name="Sullivan K.A.M."/>
            <person name="Roscito J.G."/>
            <person name="Kirilenko B.M."/>
            <person name="Davalos L.M."/>
            <person name="Corthals A.P."/>
            <person name="Power M.L."/>
            <person name="Jones G."/>
            <person name="Ransome R.D."/>
            <person name="Dechmann D.K.N."/>
            <person name="Locatelli A.G."/>
            <person name="Puechmaille S.J."/>
            <person name="Fedrigo O."/>
            <person name="Jarvis E.D."/>
            <person name="Hiller M."/>
            <person name="Vernes S.C."/>
            <person name="Myers E.W."/>
            <person name="Teeling E.C."/>
        </authorList>
    </citation>
    <scope>NUCLEOTIDE SEQUENCE [LARGE SCALE GENOMIC DNA]</scope>
    <source>
        <strain evidence="2">MRhiFer1</strain>
        <tissue evidence="2">Lung</tissue>
    </source>
</reference>
<dbReference type="AlphaFoldDB" id="A0A7J7XPG4"/>
<name>A0A7J7XPG4_RHIFE</name>
<gene>
    <name evidence="2" type="ORF">mRhiFer1_010115</name>
</gene>
<accession>A0A7J7XPG4</accession>
<sequence>MLSHAAAAILRLRSGSAAPVLHLHIWCRVAREGLEPGRAAEAEAVGLERPPGCGRGGVAASSKPPGRAGQSLLQELIAPAFAIRAGPSVGSGAAALQTRVLPLLEGDCPVVAAAAAGPVRERLLRGCRGPSGRRGQPRTEDTGTEAQAVAGLRAAAAPKSDPQPAEEILRQWKAGPAGRVASSRSAPAAQLAPV</sequence>